<proteinExistence type="inferred from homology"/>
<dbReference type="Proteomes" id="UP000198866">
    <property type="component" value="Unassembled WGS sequence"/>
</dbReference>
<sequence>MSSFVQQSGTKLLLKAYAGDAKTLLAFNLPDERDAKNLAGFTIQCKPDGQSPYFIHNTLRFENPGDHAQDQSQPPNASINAPIHKFRWIHIPGSVHQGISPFLGEYTYTATPRYFNDGGILQPLDPSLSVSLTIKVVPFAKGNIELGFTRGFTQSQAFVNHFGLHAPIEPKGEDNLVFDTTAIAGTNAQGQNFTFDDEYGWLGFTARQKILSLLKDVVEDEAKYLDVFAYDLNEPTIVSALLELAKQGRIRIILDDAALHHSETDSKPEDVFEKQFVTVAKSMSETDATERSKQPTQILRGHFERYAHDKILIVYQGDTPVKVLTGSTNYSITGLYVNSNHVIGYEDKEVVAKYADLFNTAWSGSAKLNAFVSSPISNWTFSTSKSTTPRTEITFAPHTKAFASQVLQSIADRINEEGKQVTTGSVLFAVMALDEGSGPVLDALKQVHKNQKIFSYGISDSTDGICLYAPGKTTGVLVTGKPAKTKLPPPFNQVRNIGGIGHQVHHKFVVCGFNGDNPVVYCGSSNLALGGETHNADNLLAIYGPDVATAFAIEALALVDHFDFLDRLSSTAKQATENPPAMKSQAAADAQWFLSTNDTWAKPYFDPGDLHCVDRLLFA</sequence>
<dbReference type="GO" id="GO:0016891">
    <property type="term" value="F:RNA endonuclease activity producing 5'-phosphomonoesters, hydrolytic mechanism"/>
    <property type="evidence" value="ECO:0007669"/>
    <property type="project" value="TreeGrafter"/>
</dbReference>
<evidence type="ECO:0000313" key="9">
    <source>
        <dbReference type="Proteomes" id="UP000198866"/>
    </source>
</evidence>
<evidence type="ECO:0000256" key="4">
    <source>
        <dbReference type="ARBA" id="ARBA00022801"/>
    </source>
</evidence>
<dbReference type="OrthoDB" id="9789376at2"/>
<dbReference type="SUPFAM" id="SSF56024">
    <property type="entry name" value="Phospholipase D/nuclease"/>
    <property type="match status" value="2"/>
</dbReference>
<comment type="similarity">
    <text evidence="2">Belongs to the phospholipase D family.</text>
</comment>
<dbReference type="EMBL" id="FNYE01000023">
    <property type="protein sequence ID" value="SEJ90967.1"/>
    <property type="molecule type" value="Genomic_DNA"/>
</dbReference>
<dbReference type="GO" id="GO:0016042">
    <property type="term" value="P:lipid catabolic process"/>
    <property type="evidence" value="ECO:0007669"/>
    <property type="project" value="UniProtKB-KW"/>
</dbReference>
<evidence type="ECO:0000256" key="6">
    <source>
        <dbReference type="ARBA" id="ARBA00023098"/>
    </source>
</evidence>
<accession>A0A1H7CQY0</accession>
<dbReference type="Gene3D" id="3.30.870.10">
    <property type="entry name" value="Endonuclease Chain A"/>
    <property type="match status" value="2"/>
</dbReference>
<evidence type="ECO:0000256" key="1">
    <source>
        <dbReference type="ARBA" id="ARBA00000798"/>
    </source>
</evidence>
<keyword evidence="5" id="KW-0442">Lipid degradation</keyword>
<keyword evidence="9" id="KW-1185">Reference proteome</keyword>
<evidence type="ECO:0000313" key="8">
    <source>
        <dbReference type="EMBL" id="SEJ90967.1"/>
    </source>
</evidence>
<keyword evidence="6" id="KW-0443">Lipid metabolism</keyword>
<dbReference type="PANTHER" id="PTHR43856">
    <property type="entry name" value="CARDIOLIPIN HYDROLASE"/>
    <property type="match status" value="1"/>
</dbReference>
<feature type="domain" description="Phospholipase D-like" evidence="7">
    <location>
        <begin position="223"/>
        <end position="362"/>
    </location>
</feature>
<evidence type="ECO:0000259" key="7">
    <source>
        <dbReference type="Pfam" id="PF13091"/>
    </source>
</evidence>
<gene>
    <name evidence="8" type="ORF">SAMN05192539_102318</name>
</gene>
<dbReference type="EC" id="3.1.4.4" evidence="3"/>
<comment type="catalytic activity">
    <reaction evidence="1">
        <text>a 1,2-diacyl-sn-glycero-3-phosphocholine + H2O = a 1,2-diacyl-sn-glycero-3-phosphate + choline + H(+)</text>
        <dbReference type="Rhea" id="RHEA:14445"/>
        <dbReference type="ChEBI" id="CHEBI:15354"/>
        <dbReference type="ChEBI" id="CHEBI:15377"/>
        <dbReference type="ChEBI" id="CHEBI:15378"/>
        <dbReference type="ChEBI" id="CHEBI:57643"/>
        <dbReference type="ChEBI" id="CHEBI:58608"/>
        <dbReference type="EC" id="3.1.4.4"/>
    </reaction>
</comment>
<dbReference type="InterPro" id="IPR051406">
    <property type="entry name" value="PLD_domain"/>
</dbReference>
<keyword evidence="4" id="KW-0378">Hydrolase</keyword>
<name>A0A1H7CQY0_9BURK</name>
<dbReference type="STRING" id="667676.SAMN05192539_102318"/>
<evidence type="ECO:0000256" key="2">
    <source>
        <dbReference type="ARBA" id="ARBA00008664"/>
    </source>
</evidence>
<dbReference type="Pfam" id="PF13091">
    <property type="entry name" value="PLDc_2"/>
    <property type="match status" value="1"/>
</dbReference>
<protein>
    <recommendedName>
        <fullName evidence="3">phospholipase D</fullName>
        <ecNumber evidence="3">3.1.4.4</ecNumber>
    </recommendedName>
</protein>
<organism evidence="8 9">
    <name type="scientific">Paraburkholderia diazotrophica</name>
    <dbReference type="NCBI Taxonomy" id="667676"/>
    <lineage>
        <taxon>Bacteria</taxon>
        <taxon>Pseudomonadati</taxon>
        <taxon>Pseudomonadota</taxon>
        <taxon>Betaproteobacteria</taxon>
        <taxon>Burkholderiales</taxon>
        <taxon>Burkholderiaceae</taxon>
        <taxon>Paraburkholderia</taxon>
    </lineage>
</organism>
<evidence type="ECO:0000256" key="3">
    <source>
        <dbReference type="ARBA" id="ARBA00012027"/>
    </source>
</evidence>
<dbReference type="AlphaFoldDB" id="A0A1H7CQY0"/>
<dbReference type="GO" id="GO:0004630">
    <property type="term" value="F:phospholipase D activity"/>
    <property type="evidence" value="ECO:0007669"/>
    <property type="project" value="UniProtKB-EC"/>
</dbReference>
<dbReference type="InterPro" id="IPR025202">
    <property type="entry name" value="PLD-like_dom"/>
</dbReference>
<evidence type="ECO:0000256" key="5">
    <source>
        <dbReference type="ARBA" id="ARBA00022963"/>
    </source>
</evidence>
<dbReference type="PANTHER" id="PTHR43856:SF1">
    <property type="entry name" value="MITOCHONDRIAL CARDIOLIPIN HYDROLASE"/>
    <property type="match status" value="1"/>
</dbReference>
<dbReference type="RefSeq" id="WP_090870174.1">
    <property type="nucleotide sequence ID" value="NZ_FNYE01000023.1"/>
</dbReference>
<reference evidence="9" key="1">
    <citation type="submission" date="2016-10" db="EMBL/GenBank/DDBJ databases">
        <authorList>
            <person name="Varghese N."/>
            <person name="Submissions S."/>
        </authorList>
    </citation>
    <scope>NUCLEOTIDE SEQUENCE [LARGE SCALE GENOMIC DNA]</scope>
    <source>
        <strain evidence="9">LMG 26031</strain>
    </source>
</reference>